<comment type="caution">
    <text evidence="6">The sequence shown here is derived from an EMBL/GenBank/DDBJ whole genome shotgun (WGS) entry which is preliminary data.</text>
</comment>
<sequence length="375" mass="42513">MKTVLWVMVGLLLSCSVVAQKRTTFQPAKEWPDTEGKHINAHGGGILKKGKVYYWYGEYRPDAGGSMNTGISVYTSRDLMNWENRGIALSVSSDTLSPIQAGCIMERPKVVYNRKTGKYVMLFHLELKGQGYAAAQVGFAVADQPEGPFRFLRGLRPNAGLWPVDFSKNDIEEACALDPVRYSNWWTPEWREAVKKGLFLARDLKGGQMSRDMTVYVDEDGTAYHLFSSEENLTLHLAELTEDYLDYTGKYIRIAPGGQNEAPALFKRGGKYWLITSGCTGWAPNEARMFVADSLWGEWKQLPSPFVGENAKKTFNGQSTFILPYKNQGFIFMGDIWNPKSLSSSRYLWLPIQFQKDGTPVIPYREEWTLKDLMK</sequence>
<reference evidence="6" key="2">
    <citation type="submission" date="2021-04" db="EMBL/GenBank/DDBJ databases">
        <authorList>
            <person name="Gilroy R."/>
        </authorList>
    </citation>
    <scope>NUCLEOTIDE SEQUENCE</scope>
    <source>
        <strain evidence="6">G3-2149</strain>
    </source>
</reference>
<dbReference type="CDD" id="cd18825">
    <property type="entry name" value="GH43_CtGH43-like"/>
    <property type="match status" value="1"/>
</dbReference>
<proteinExistence type="inferred from homology"/>
<evidence type="ECO:0000256" key="5">
    <source>
        <dbReference type="SAM" id="SignalP"/>
    </source>
</evidence>
<evidence type="ECO:0000256" key="2">
    <source>
        <dbReference type="ARBA" id="ARBA00022801"/>
    </source>
</evidence>
<comment type="similarity">
    <text evidence="1 4">Belongs to the glycosyl hydrolase 43 family.</text>
</comment>
<dbReference type="Proteomes" id="UP000823865">
    <property type="component" value="Unassembled WGS sequence"/>
</dbReference>
<dbReference type="GO" id="GO:0004553">
    <property type="term" value="F:hydrolase activity, hydrolyzing O-glycosyl compounds"/>
    <property type="evidence" value="ECO:0007669"/>
    <property type="project" value="InterPro"/>
</dbReference>
<keyword evidence="3 4" id="KW-0326">Glycosidase</keyword>
<dbReference type="PROSITE" id="PS51257">
    <property type="entry name" value="PROKAR_LIPOPROTEIN"/>
    <property type="match status" value="1"/>
</dbReference>
<dbReference type="InterPro" id="IPR006710">
    <property type="entry name" value="Glyco_hydro_43"/>
</dbReference>
<evidence type="ECO:0000256" key="4">
    <source>
        <dbReference type="RuleBase" id="RU361187"/>
    </source>
</evidence>
<keyword evidence="5" id="KW-0732">Signal</keyword>
<protein>
    <submittedName>
        <fullName evidence="6">Glycoside hydrolase family 43 protein</fullName>
    </submittedName>
</protein>
<gene>
    <name evidence="6" type="ORF">H9789_13055</name>
</gene>
<dbReference type="AlphaFoldDB" id="A0A9E2L8Y4"/>
<dbReference type="GO" id="GO:0005975">
    <property type="term" value="P:carbohydrate metabolic process"/>
    <property type="evidence" value="ECO:0007669"/>
    <property type="project" value="InterPro"/>
</dbReference>
<organism evidence="6 7">
    <name type="scientific">Candidatus Paraprevotella stercoravium</name>
    <dbReference type="NCBI Taxonomy" id="2838725"/>
    <lineage>
        <taxon>Bacteria</taxon>
        <taxon>Pseudomonadati</taxon>
        <taxon>Bacteroidota</taxon>
        <taxon>Bacteroidia</taxon>
        <taxon>Bacteroidales</taxon>
        <taxon>Prevotellaceae</taxon>
        <taxon>Paraprevotella</taxon>
    </lineage>
</organism>
<dbReference type="PANTHER" id="PTHR22925:SF3">
    <property type="entry name" value="GLYCOSYL HYDROLASE FAMILY PROTEIN 43"/>
    <property type="match status" value="1"/>
</dbReference>
<keyword evidence="2 4" id="KW-0378">Hydrolase</keyword>
<evidence type="ECO:0000313" key="6">
    <source>
        <dbReference type="EMBL" id="MBU3854716.1"/>
    </source>
</evidence>
<accession>A0A9E2L8Y4</accession>
<dbReference type="InterPro" id="IPR023296">
    <property type="entry name" value="Glyco_hydro_beta-prop_sf"/>
</dbReference>
<dbReference type="Pfam" id="PF04616">
    <property type="entry name" value="Glyco_hydro_43"/>
    <property type="match status" value="1"/>
</dbReference>
<evidence type="ECO:0000256" key="1">
    <source>
        <dbReference type="ARBA" id="ARBA00009865"/>
    </source>
</evidence>
<feature type="chain" id="PRO_5038975891" evidence="5">
    <location>
        <begin position="20"/>
        <end position="375"/>
    </location>
</feature>
<feature type="signal peptide" evidence="5">
    <location>
        <begin position="1"/>
        <end position="19"/>
    </location>
</feature>
<dbReference type="Gene3D" id="2.115.10.20">
    <property type="entry name" value="Glycosyl hydrolase domain, family 43"/>
    <property type="match status" value="1"/>
</dbReference>
<evidence type="ECO:0000313" key="7">
    <source>
        <dbReference type="Proteomes" id="UP000823865"/>
    </source>
</evidence>
<reference evidence="6" key="1">
    <citation type="journal article" date="2021" name="PeerJ">
        <title>Extensive microbial diversity within the chicken gut microbiome revealed by metagenomics and culture.</title>
        <authorList>
            <person name="Gilroy R."/>
            <person name="Ravi A."/>
            <person name="Getino M."/>
            <person name="Pursley I."/>
            <person name="Horton D.L."/>
            <person name="Alikhan N.F."/>
            <person name="Baker D."/>
            <person name="Gharbi K."/>
            <person name="Hall N."/>
            <person name="Watson M."/>
            <person name="Adriaenssens E.M."/>
            <person name="Foster-Nyarko E."/>
            <person name="Jarju S."/>
            <person name="Secka A."/>
            <person name="Antonio M."/>
            <person name="Oren A."/>
            <person name="Chaudhuri R.R."/>
            <person name="La Ragione R."/>
            <person name="Hildebrand F."/>
            <person name="Pallen M.J."/>
        </authorList>
    </citation>
    <scope>NUCLEOTIDE SEQUENCE</scope>
    <source>
        <strain evidence="6">G3-2149</strain>
    </source>
</reference>
<name>A0A9E2L8Y4_9BACT</name>
<dbReference type="EMBL" id="JAHLFU010000270">
    <property type="protein sequence ID" value="MBU3854716.1"/>
    <property type="molecule type" value="Genomic_DNA"/>
</dbReference>
<dbReference type="PANTHER" id="PTHR22925">
    <property type="entry name" value="GLYCOSYL HYDROLASE 43 FAMILY MEMBER"/>
    <property type="match status" value="1"/>
</dbReference>
<dbReference type="SUPFAM" id="SSF75005">
    <property type="entry name" value="Arabinanase/levansucrase/invertase"/>
    <property type="match status" value="1"/>
</dbReference>
<evidence type="ECO:0000256" key="3">
    <source>
        <dbReference type="ARBA" id="ARBA00023295"/>
    </source>
</evidence>